<evidence type="ECO:0000313" key="5">
    <source>
        <dbReference type="Proteomes" id="UP000022447"/>
    </source>
</evidence>
<reference evidence="4 5" key="1">
    <citation type="submission" date="2014-01" db="EMBL/GenBank/DDBJ databases">
        <title>Roseivivax halodurans JCM 10272 Genome Sequencing.</title>
        <authorList>
            <person name="Lai Q."/>
            <person name="Li G."/>
            <person name="Shao Z."/>
        </authorList>
    </citation>
    <scope>NUCLEOTIDE SEQUENCE [LARGE SCALE GENOMIC DNA]</scope>
    <source>
        <strain evidence="4 5">JCM 10272</strain>
    </source>
</reference>
<dbReference type="PROSITE" id="PS50110">
    <property type="entry name" value="RESPONSE_REGULATORY"/>
    <property type="match status" value="1"/>
</dbReference>
<evidence type="ECO:0000259" key="3">
    <source>
        <dbReference type="PROSITE" id="PS50110"/>
    </source>
</evidence>
<dbReference type="Proteomes" id="UP000022447">
    <property type="component" value="Unassembled WGS sequence"/>
</dbReference>
<accession>X7EJZ1</accession>
<dbReference type="SUPFAM" id="SSF52172">
    <property type="entry name" value="CheY-like"/>
    <property type="match status" value="1"/>
</dbReference>
<evidence type="ECO:0000256" key="2">
    <source>
        <dbReference type="PROSITE-ProRule" id="PRU00169"/>
    </source>
</evidence>
<evidence type="ECO:0000313" key="4">
    <source>
        <dbReference type="EMBL" id="ETX16247.1"/>
    </source>
</evidence>
<protein>
    <recommendedName>
        <fullName evidence="3">Response regulatory domain-containing protein</fullName>
    </recommendedName>
</protein>
<dbReference type="RefSeq" id="WP_051489194.1">
    <property type="nucleotide sequence ID" value="NZ_JALZ01000002.1"/>
</dbReference>
<dbReference type="EMBL" id="JALZ01000002">
    <property type="protein sequence ID" value="ETX16247.1"/>
    <property type="molecule type" value="Genomic_DNA"/>
</dbReference>
<feature type="domain" description="Response regulatory" evidence="3">
    <location>
        <begin position="8"/>
        <end position="126"/>
    </location>
</feature>
<dbReference type="InterPro" id="IPR011006">
    <property type="entry name" value="CheY-like_superfamily"/>
</dbReference>
<dbReference type="InterPro" id="IPR050595">
    <property type="entry name" value="Bact_response_regulator"/>
</dbReference>
<dbReference type="Pfam" id="PF00072">
    <property type="entry name" value="Response_reg"/>
    <property type="match status" value="1"/>
</dbReference>
<gene>
    <name evidence="4" type="ORF">OCH239_07435</name>
</gene>
<proteinExistence type="predicted"/>
<dbReference type="GO" id="GO:0000160">
    <property type="term" value="P:phosphorelay signal transduction system"/>
    <property type="evidence" value="ECO:0007669"/>
    <property type="project" value="InterPro"/>
</dbReference>
<dbReference type="Gene3D" id="3.40.50.2300">
    <property type="match status" value="1"/>
</dbReference>
<dbReference type="OrthoDB" id="9789181at2"/>
<organism evidence="4 5">
    <name type="scientific">Roseivivax halodurans JCM 10272</name>
    <dbReference type="NCBI Taxonomy" id="1449350"/>
    <lineage>
        <taxon>Bacteria</taxon>
        <taxon>Pseudomonadati</taxon>
        <taxon>Pseudomonadota</taxon>
        <taxon>Alphaproteobacteria</taxon>
        <taxon>Rhodobacterales</taxon>
        <taxon>Roseobacteraceae</taxon>
        <taxon>Roseivivax</taxon>
    </lineage>
</organism>
<dbReference type="eggNOG" id="ENOG5032Y55">
    <property type="taxonomic scope" value="Bacteria"/>
</dbReference>
<name>X7EJZ1_9RHOB</name>
<dbReference type="AlphaFoldDB" id="X7EJZ1"/>
<comment type="caution">
    <text evidence="4">The sequence shown here is derived from an EMBL/GenBank/DDBJ whole genome shotgun (WGS) entry which is preliminary data.</text>
</comment>
<keyword evidence="5" id="KW-1185">Reference proteome</keyword>
<dbReference type="InterPro" id="IPR001789">
    <property type="entry name" value="Sig_transdc_resp-reg_receiver"/>
</dbReference>
<keyword evidence="1 2" id="KW-0597">Phosphoprotein</keyword>
<dbReference type="STRING" id="1449350.OCH239_07435"/>
<dbReference type="SMART" id="SM00448">
    <property type="entry name" value="REC"/>
    <property type="match status" value="1"/>
</dbReference>
<evidence type="ECO:0000256" key="1">
    <source>
        <dbReference type="ARBA" id="ARBA00022553"/>
    </source>
</evidence>
<feature type="modified residue" description="4-aspartylphosphate" evidence="2">
    <location>
        <position position="59"/>
    </location>
</feature>
<dbReference type="PANTHER" id="PTHR44591:SF25">
    <property type="entry name" value="CHEMOTAXIS TWO-COMPONENT RESPONSE REGULATOR"/>
    <property type="match status" value="1"/>
</dbReference>
<sequence>MSRHDTARILYVEASATCQATLRRLVALIDARSEVVCAGSIAEAKALLAAMPVDMILLDNALPDGRGADFAMEIASDLRFAGTPLALLSDWPSPFMYAKAKAARALAVLPKDEVNVAALRQLLGAAGIVPPRPDEGRDGRFAPVPVRRRRTAAA</sequence>
<dbReference type="PANTHER" id="PTHR44591">
    <property type="entry name" value="STRESS RESPONSE REGULATOR PROTEIN 1"/>
    <property type="match status" value="1"/>
</dbReference>